<dbReference type="Pfam" id="PF01612">
    <property type="entry name" value="DNA_pol_A_exo1"/>
    <property type="match status" value="1"/>
</dbReference>
<dbReference type="GO" id="GO:0000166">
    <property type="term" value="F:nucleotide binding"/>
    <property type="evidence" value="ECO:0007669"/>
    <property type="project" value="InterPro"/>
</dbReference>
<dbReference type="Pfam" id="PF00570">
    <property type="entry name" value="HRDC"/>
    <property type="match status" value="1"/>
</dbReference>
<dbReference type="InterPro" id="IPR044876">
    <property type="entry name" value="HRDC_dom_sf"/>
</dbReference>
<dbReference type="SMART" id="SM00341">
    <property type="entry name" value="HRDC"/>
    <property type="match status" value="1"/>
</dbReference>
<dbReference type="Proteomes" id="UP000282957">
    <property type="component" value="Unassembled WGS sequence"/>
</dbReference>
<comment type="catalytic activity">
    <reaction evidence="6">
        <text>Exonucleolytic cleavage that removes extra residues from the 3'-terminus of tRNA to produce 5'-mononucleotides.</text>
        <dbReference type="EC" id="3.1.13.5"/>
    </reaction>
</comment>
<evidence type="ECO:0000256" key="5">
    <source>
        <dbReference type="ARBA" id="ARBA00022839"/>
    </source>
</evidence>
<keyword evidence="4 6" id="KW-0378">Hydrolase</keyword>
<dbReference type="AlphaFoldDB" id="A0A437MP08"/>
<reference evidence="8 9" key="1">
    <citation type="submission" date="2019-01" db="EMBL/GenBank/DDBJ databases">
        <authorList>
            <person name="Chen W.-M."/>
        </authorList>
    </citation>
    <scope>NUCLEOTIDE SEQUENCE [LARGE SCALE GENOMIC DNA]</scope>
    <source>
        <strain evidence="8 9">CCP-6</strain>
    </source>
</reference>
<gene>
    <name evidence="6 8" type="primary">rnd</name>
    <name evidence="8" type="ORF">EOD42_04560</name>
</gene>
<dbReference type="RefSeq" id="WP_127786261.1">
    <property type="nucleotide sequence ID" value="NZ_SACL01000001.1"/>
</dbReference>
<comment type="subcellular location">
    <subcellularLocation>
        <location evidence="6">Cytoplasm</location>
    </subcellularLocation>
</comment>
<feature type="domain" description="HRDC" evidence="7">
    <location>
        <begin position="218"/>
        <end position="299"/>
    </location>
</feature>
<keyword evidence="1 6" id="KW-0963">Cytoplasm</keyword>
<dbReference type="GO" id="GO:0042780">
    <property type="term" value="P:tRNA 3'-end processing"/>
    <property type="evidence" value="ECO:0007669"/>
    <property type="project" value="UniProtKB-UniRule"/>
</dbReference>
<keyword evidence="3 6" id="KW-0540">Nuclease</keyword>
<dbReference type="GO" id="GO:0033890">
    <property type="term" value="F:ribonuclease D activity"/>
    <property type="evidence" value="ECO:0007669"/>
    <property type="project" value="UniProtKB-UniRule"/>
</dbReference>
<name>A0A437MP08_9PROT</name>
<organism evidence="8 9">
    <name type="scientific">Rhodovarius crocodyli</name>
    <dbReference type="NCBI Taxonomy" id="1979269"/>
    <lineage>
        <taxon>Bacteria</taxon>
        <taxon>Pseudomonadati</taxon>
        <taxon>Pseudomonadota</taxon>
        <taxon>Alphaproteobacteria</taxon>
        <taxon>Acetobacterales</taxon>
        <taxon>Roseomonadaceae</taxon>
        <taxon>Rhodovarius</taxon>
    </lineage>
</organism>
<comment type="cofactor">
    <cofactor evidence="6">
        <name>a divalent metal cation</name>
        <dbReference type="ChEBI" id="CHEBI:60240"/>
    </cofactor>
</comment>
<dbReference type="GO" id="GO:0005737">
    <property type="term" value="C:cytoplasm"/>
    <property type="evidence" value="ECO:0007669"/>
    <property type="project" value="UniProtKB-SubCell"/>
</dbReference>
<protein>
    <recommendedName>
        <fullName evidence="6">Ribonuclease D</fullName>
        <shortName evidence="6">RNase D</shortName>
        <ecNumber evidence="6">3.1.13.5</ecNumber>
    </recommendedName>
</protein>
<dbReference type="PROSITE" id="PS50967">
    <property type="entry name" value="HRDC"/>
    <property type="match status" value="1"/>
</dbReference>
<dbReference type="GO" id="GO:0008408">
    <property type="term" value="F:3'-5' exonuclease activity"/>
    <property type="evidence" value="ECO:0007669"/>
    <property type="project" value="InterPro"/>
</dbReference>
<dbReference type="CDD" id="cd06142">
    <property type="entry name" value="RNaseD_exo"/>
    <property type="match status" value="1"/>
</dbReference>
<dbReference type="InterPro" id="IPR012337">
    <property type="entry name" value="RNaseH-like_sf"/>
</dbReference>
<evidence type="ECO:0000256" key="3">
    <source>
        <dbReference type="ARBA" id="ARBA00022722"/>
    </source>
</evidence>
<dbReference type="OrthoDB" id="9800549at2"/>
<proteinExistence type="inferred from homology"/>
<keyword evidence="9" id="KW-1185">Reference proteome</keyword>
<sequence length="393" mass="42998">MQPRRPEFPPTQFITTSMELAELCDRLAKEPFVTVDTEFMRERTYWPELCVVQLGGANDIAVVDTQAEGLDLQPLGHLLANPAVMKVFHAARQDVEIFLLRFGAVPTPMFDTQVAAMVAGYGDQASYDSLARGLANAQIDKAHRFSDWSARPLSPAQVNYAAADVTHLRVIYERLVAQLKRENRLEWVADEMDALMDPSGYVTAPDSAWERLRPRTTNRKFLGILQAIAAWREREAQRVNIPRQRLVKDETLLEIAATTPGNVAELARARGISEGFAKGKSGASLLAAIAEAKKLPEDALPVPKEERRGPGASPALVALLKVLLAAKSEEAQVAPKLLANSEDLDRLATEENPDIPALSGWRRTVFGEAALALKGGKLALGVDGRKVKLIPSA</sequence>
<dbReference type="SMART" id="SM00474">
    <property type="entry name" value="35EXOc"/>
    <property type="match status" value="1"/>
</dbReference>
<dbReference type="GO" id="GO:0003676">
    <property type="term" value="F:nucleic acid binding"/>
    <property type="evidence" value="ECO:0007669"/>
    <property type="project" value="InterPro"/>
</dbReference>
<comment type="similarity">
    <text evidence="6">Belongs to the RNase D family.</text>
</comment>
<evidence type="ECO:0000256" key="4">
    <source>
        <dbReference type="ARBA" id="ARBA00022801"/>
    </source>
</evidence>
<dbReference type="HAMAP" id="MF_01899">
    <property type="entry name" value="RNase_D"/>
    <property type="match status" value="1"/>
</dbReference>
<evidence type="ECO:0000256" key="2">
    <source>
        <dbReference type="ARBA" id="ARBA00022694"/>
    </source>
</evidence>
<evidence type="ECO:0000256" key="1">
    <source>
        <dbReference type="ARBA" id="ARBA00022490"/>
    </source>
</evidence>
<accession>A0A437MP08</accession>
<keyword evidence="5 6" id="KW-0269">Exonuclease</keyword>
<dbReference type="PANTHER" id="PTHR47649:SF1">
    <property type="entry name" value="RIBONUCLEASE D"/>
    <property type="match status" value="1"/>
</dbReference>
<dbReference type="SUPFAM" id="SSF53098">
    <property type="entry name" value="Ribonuclease H-like"/>
    <property type="match status" value="1"/>
</dbReference>
<evidence type="ECO:0000256" key="6">
    <source>
        <dbReference type="HAMAP-Rule" id="MF_01899"/>
    </source>
</evidence>
<dbReference type="EC" id="3.1.13.5" evidence="6"/>
<evidence type="ECO:0000313" key="9">
    <source>
        <dbReference type="Proteomes" id="UP000282957"/>
    </source>
</evidence>
<dbReference type="PANTHER" id="PTHR47649">
    <property type="entry name" value="RIBONUCLEASE D"/>
    <property type="match status" value="1"/>
</dbReference>
<dbReference type="SUPFAM" id="SSF47819">
    <property type="entry name" value="HRDC-like"/>
    <property type="match status" value="2"/>
</dbReference>
<keyword evidence="2 6" id="KW-0819">tRNA processing</keyword>
<dbReference type="InterPro" id="IPR002562">
    <property type="entry name" value="3'-5'_exonuclease_dom"/>
</dbReference>
<dbReference type="NCBIfam" id="TIGR01388">
    <property type="entry name" value="rnd"/>
    <property type="match status" value="1"/>
</dbReference>
<dbReference type="InterPro" id="IPR051086">
    <property type="entry name" value="RNase_D-like"/>
</dbReference>
<comment type="caution">
    <text evidence="8">The sequence shown here is derived from an EMBL/GenBank/DDBJ whole genome shotgun (WGS) entry which is preliminary data.</text>
</comment>
<dbReference type="InterPro" id="IPR002121">
    <property type="entry name" value="HRDC_dom"/>
</dbReference>
<dbReference type="InterPro" id="IPR036397">
    <property type="entry name" value="RNaseH_sf"/>
</dbReference>
<comment type="function">
    <text evidence="6">Exonuclease involved in the 3' processing of various precursor tRNAs. Initiates hydrolysis at the 3'-terminus of an RNA molecule and releases 5'-mononucleotides.</text>
</comment>
<evidence type="ECO:0000259" key="7">
    <source>
        <dbReference type="PROSITE" id="PS50967"/>
    </source>
</evidence>
<dbReference type="Gene3D" id="1.10.150.80">
    <property type="entry name" value="HRDC domain"/>
    <property type="match status" value="1"/>
</dbReference>
<dbReference type="InterPro" id="IPR006292">
    <property type="entry name" value="RNase_D"/>
</dbReference>
<evidence type="ECO:0000313" key="8">
    <source>
        <dbReference type="EMBL" id="RVT99366.1"/>
    </source>
</evidence>
<dbReference type="EMBL" id="SACL01000001">
    <property type="protein sequence ID" value="RVT99366.1"/>
    <property type="molecule type" value="Genomic_DNA"/>
</dbReference>
<dbReference type="InterPro" id="IPR010997">
    <property type="entry name" value="HRDC-like_sf"/>
</dbReference>
<dbReference type="Gene3D" id="3.30.420.10">
    <property type="entry name" value="Ribonuclease H-like superfamily/Ribonuclease H"/>
    <property type="match status" value="1"/>
</dbReference>